<comment type="caution">
    <text evidence="2">The sequence shown here is derived from an EMBL/GenBank/DDBJ whole genome shotgun (WGS) entry which is preliminary data.</text>
</comment>
<sequence length="156" mass="16074">MDNQDDANVGVSDEVFPDVGMVDVAGGNVEGNDLEDGGPGSGFAEQTVGHAATHAGFSSRTTGSTIGPADVPSTVVEQTVGPTNVPSGPAEQSIGLVDVLFVTADQTVGTPDIPSGPTEQSVGPAKKAHHNRDTVRLNLWQKLMDPYFVPTGSEYI</sequence>
<organism evidence="2 3">
    <name type="scientific">Canavalia gladiata</name>
    <name type="common">Sword bean</name>
    <name type="synonym">Dolichos gladiatus</name>
    <dbReference type="NCBI Taxonomy" id="3824"/>
    <lineage>
        <taxon>Eukaryota</taxon>
        <taxon>Viridiplantae</taxon>
        <taxon>Streptophyta</taxon>
        <taxon>Embryophyta</taxon>
        <taxon>Tracheophyta</taxon>
        <taxon>Spermatophyta</taxon>
        <taxon>Magnoliopsida</taxon>
        <taxon>eudicotyledons</taxon>
        <taxon>Gunneridae</taxon>
        <taxon>Pentapetalae</taxon>
        <taxon>rosids</taxon>
        <taxon>fabids</taxon>
        <taxon>Fabales</taxon>
        <taxon>Fabaceae</taxon>
        <taxon>Papilionoideae</taxon>
        <taxon>50 kb inversion clade</taxon>
        <taxon>NPAAA clade</taxon>
        <taxon>indigoferoid/millettioid clade</taxon>
        <taxon>Phaseoleae</taxon>
        <taxon>Canavalia</taxon>
    </lineage>
</organism>
<keyword evidence="3" id="KW-1185">Reference proteome</keyword>
<evidence type="ECO:0000313" key="3">
    <source>
        <dbReference type="Proteomes" id="UP001367508"/>
    </source>
</evidence>
<proteinExistence type="predicted"/>
<dbReference type="Proteomes" id="UP001367508">
    <property type="component" value="Unassembled WGS sequence"/>
</dbReference>
<evidence type="ECO:0000313" key="2">
    <source>
        <dbReference type="EMBL" id="KAK7337991.1"/>
    </source>
</evidence>
<evidence type="ECO:0000256" key="1">
    <source>
        <dbReference type="SAM" id="MobiDB-lite"/>
    </source>
</evidence>
<protein>
    <submittedName>
        <fullName evidence="2">Uncharacterized protein</fullName>
    </submittedName>
</protein>
<feature type="region of interest" description="Disordered" evidence="1">
    <location>
        <begin position="108"/>
        <end position="130"/>
    </location>
</feature>
<dbReference type="EMBL" id="JAYMYQ010000004">
    <property type="protein sequence ID" value="KAK7337991.1"/>
    <property type="molecule type" value="Genomic_DNA"/>
</dbReference>
<reference evidence="2 3" key="1">
    <citation type="submission" date="2024-01" db="EMBL/GenBank/DDBJ databases">
        <title>The genomes of 5 underutilized Papilionoideae crops provide insights into root nodulation and disease resistanc.</title>
        <authorList>
            <person name="Jiang F."/>
        </authorList>
    </citation>
    <scope>NUCLEOTIDE SEQUENCE [LARGE SCALE GENOMIC DNA]</scope>
    <source>
        <strain evidence="2">LVBAO_FW01</strain>
        <tissue evidence="2">Leaves</tissue>
    </source>
</reference>
<gene>
    <name evidence="2" type="ORF">VNO77_18585</name>
</gene>
<dbReference type="AlphaFoldDB" id="A0AAN9LLT0"/>
<accession>A0AAN9LLT0</accession>
<name>A0AAN9LLT0_CANGL</name>